<dbReference type="InterPro" id="IPR005648">
    <property type="entry name" value="FlgD"/>
</dbReference>
<accession>A0A1H1VFT5</accession>
<dbReference type="EMBL" id="LT629770">
    <property type="protein sequence ID" value="SDS83654.1"/>
    <property type="molecule type" value="Genomic_DNA"/>
</dbReference>
<evidence type="ECO:0000313" key="4">
    <source>
        <dbReference type="EMBL" id="SDS83654.1"/>
    </source>
</evidence>
<feature type="compositionally biased region" description="Polar residues" evidence="3">
    <location>
        <begin position="16"/>
        <end position="29"/>
    </location>
</feature>
<dbReference type="RefSeq" id="WP_060923654.1">
    <property type="nucleotide sequence ID" value="NZ_CBDRLF010000005.1"/>
</dbReference>
<gene>
    <name evidence="4" type="ORF">SAMN04489809_2802</name>
</gene>
<protein>
    <submittedName>
        <fullName evidence="4">Flagellar basal-body rod modification protein FlgD</fullName>
    </submittedName>
</protein>
<keyword evidence="4" id="KW-0966">Cell projection</keyword>
<keyword evidence="4" id="KW-0969">Cilium</keyword>
<dbReference type="GeneID" id="36299579"/>
<name>A0A1H1VFT5_9MICO</name>
<reference evidence="4 5" key="1">
    <citation type="submission" date="2016-10" db="EMBL/GenBank/DDBJ databases">
        <authorList>
            <person name="de Groot N.N."/>
        </authorList>
    </citation>
    <scope>NUCLEOTIDE SEQUENCE [LARGE SCALE GENOMIC DNA]</scope>
    <source>
        <strain evidence="4 5">DSM 15019</strain>
    </source>
</reference>
<evidence type="ECO:0000256" key="3">
    <source>
        <dbReference type="SAM" id="MobiDB-lite"/>
    </source>
</evidence>
<dbReference type="Proteomes" id="UP000182126">
    <property type="component" value="Chromosome I"/>
</dbReference>
<feature type="region of interest" description="Disordered" evidence="3">
    <location>
        <begin position="1"/>
        <end position="33"/>
    </location>
</feature>
<comment type="similarity">
    <text evidence="1">Belongs to the FlgD family.</text>
</comment>
<evidence type="ECO:0000256" key="1">
    <source>
        <dbReference type="ARBA" id="ARBA00010577"/>
    </source>
</evidence>
<sequence>MTTVDSITGTLPPGATPTSGVQTGSTTPATERKKTLDSEVFLKLLVTQLTNQDPSSPMNTNEMISQTTQLASMEQLTALASTSTESFALSMRQTAAALLGQEAQYVDADGITQKGIVTAVSYAGAIPTVTIGEKSIPLDAVSGVSLVPGTAA</sequence>
<keyword evidence="2" id="KW-1005">Bacterial flagellum biogenesis</keyword>
<proteinExistence type="inferred from homology"/>
<dbReference type="eggNOG" id="COG1843">
    <property type="taxonomic scope" value="Bacteria"/>
</dbReference>
<dbReference type="AlphaFoldDB" id="A0A1H1VFT5"/>
<organism evidence="4 5">
    <name type="scientific">Microbacterium paraoxydans</name>
    <dbReference type="NCBI Taxonomy" id="199592"/>
    <lineage>
        <taxon>Bacteria</taxon>
        <taxon>Bacillati</taxon>
        <taxon>Actinomycetota</taxon>
        <taxon>Actinomycetes</taxon>
        <taxon>Micrococcales</taxon>
        <taxon>Microbacteriaceae</taxon>
        <taxon>Microbacterium</taxon>
    </lineage>
</organism>
<dbReference type="GO" id="GO:0044781">
    <property type="term" value="P:bacterial-type flagellum organization"/>
    <property type="evidence" value="ECO:0007669"/>
    <property type="project" value="UniProtKB-KW"/>
</dbReference>
<dbReference type="Pfam" id="PF03963">
    <property type="entry name" value="FlgD"/>
    <property type="match status" value="1"/>
</dbReference>
<evidence type="ECO:0000313" key="5">
    <source>
        <dbReference type="Proteomes" id="UP000182126"/>
    </source>
</evidence>
<evidence type="ECO:0000256" key="2">
    <source>
        <dbReference type="ARBA" id="ARBA00022795"/>
    </source>
</evidence>
<keyword evidence="4" id="KW-0282">Flagellum</keyword>